<dbReference type="InterPro" id="IPR056148">
    <property type="entry name" value="NQRA_2nd"/>
</dbReference>
<comment type="similarity">
    <text evidence="8">Belongs to the NqrA family.</text>
</comment>
<comment type="catalytic activity">
    <reaction evidence="8">
        <text>a ubiquinone + n Na(+)(in) + NADH + H(+) = a ubiquinol + n Na(+)(out) + NAD(+)</text>
        <dbReference type="Rhea" id="RHEA:47748"/>
        <dbReference type="Rhea" id="RHEA-COMP:9565"/>
        <dbReference type="Rhea" id="RHEA-COMP:9566"/>
        <dbReference type="ChEBI" id="CHEBI:15378"/>
        <dbReference type="ChEBI" id="CHEBI:16389"/>
        <dbReference type="ChEBI" id="CHEBI:17976"/>
        <dbReference type="ChEBI" id="CHEBI:29101"/>
        <dbReference type="ChEBI" id="CHEBI:57540"/>
        <dbReference type="ChEBI" id="CHEBI:57945"/>
        <dbReference type="EC" id="7.2.1.1"/>
    </reaction>
</comment>
<comment type="function">
    <text evidence="8">NQR complex catalyzes the reduction of ubiquinone-1 to ubiquinol by two successive reactions, coupled with the transport of Na(+) ions from the cytoplasm to the periplasm. NqrA to NqrE are probably involved in the second step, the conversion of ubisemiquinone to ubiquinol.</text>
</comment>
<evidence type="ECO:0000256" key="2">
    <source>
        <dbReference type="ARBA" id="ARBA00022967"/>
    </source>
</evidence>
<comment type="caution">
    <text evidence="12">The sequence shown here is derived from an EMBL/GenBank/DDBJ whole genome shotgun (WGS) entry which is preliminary data.</text>
</comment>
<evidence type="ECO:0000256" key="8">
    <source>
        <dbReference type="HAMAP-Rule" id="MF_00425"/>
    </source>
</evidence>
<protein>
    <recommendedName>
        <fullName evidence="8">Na(+)-translocating NADH-quinone reductase subunit A</fullName>
        <shortName evidence="8">Na(+)-NQR subunit A</shortName>
        <shortName evidence="8">Na(+)-translocating NQR subunit A</shortName>
        <ecNumber evidence="8">7.2.1.1</ecNumber>
    </recommendedName>
    <alternativeName>
        <fullName evidence="8">NQR complex subunit A</fullName>
    </alternativeName>
    <alternativeName>
        <fullName evidence="8">NQR-1 subunit A</fullName>
    </alternativeName>
</protein>
<dbReference type="Pfam" id="PF05896">
    <property type="entry name" value="NQRA_N"/>
    <property type="match status" value="1"/>
</dbReference>
<organism evidence="12 13">
    <name type="scientific">Moraxella oculi</name>
    <dbReference type="NCBI Taxonomy" id="2940516"/>
    <lineage>
        <taxon>Bacteria</taxon>
        <taxon>Pseudomonadati</taxon>
        <taxon>Pseudomonadota</taxon>
        <taxon>Gammaproteobacteria</taxon>
        <taxon>Moraxellales</taxon>
        <taxon>Moraxellaceae</taxon>
        <taxon>Moraxella</taxon>
    </lineage>
</organism>
<keyword evidence="3 8" id="KW-0520">NAD</keyword>
<evidence type="ECO:0000256" key="5">
    <source>
        <dbReference type="ARBA" id="ARBA00023065"/>
    </source>
</evidence>
<dbReference type="Pfam" id="PF11973">
    <property type="entry name" value="NQRA_SLBB"/>
    <property type="match status" value="1"/>
</dbReference>
<keyword evidence="13" id="KW-1185">Reference proteome</keyword>
<feature type="domain" description="NqrA second alpha/beta" evidence="11">
    <location>
        <begin position="115"/>
        <end position="260"/>
    </location>
</feature>
<dbReference type="Proteomes" id="UP001624684">
    <property type="component" value="Unassembled WGS sequence"/>
</dbReference>
<keyword evidence="2 8" id="KW-1278">Translocase</keyword>
<feature type="domain" description="Na(+)-translocating NADH-quinone reductase subunit A C-terminal" evidence="10">
    <location>
        <begin position="265"/>
        <end position="313"/>
    </location>
</feature>
<keyword evidence="4 8" id="KW-0915">Sodium</keyword>
<dbReference type="Gene3D" id="2.40.50.100">
    <property type="match status" value="1"/>
</dbReference>
<dbReference type="InterPro" id="IPR008703">
    <property type="entry name" value="NqrA"/>
</dbReference>
<proteinExistence type="inferred from homology"/>
<dbReference type="InterPro" id="IPR022615">
    <property type="entry name" value="NqrA_C_domain"/>
</dbReference>
<gene>
    <name evidence="8" type="primary">nqrA</name>
    <name evidence="12" type="ORF">ACJHVH_02675</name>
</gene>
<evidence type="ECO:0000256" key="4">
    <source>
        <dbReference type="ARBA" id="ARBA00023053"/>
    </source>
</evidence>
<evidence type="ECO:0000256" key="6">
    <source>
        <dbReference type="ARBA" id="ARBA00023075"/>
    </source>
</evidence>
<keyword evidence="5 8" id="KW-0406">Ion transport</keyword>
<dbReference type="EC" id="7.2.1.1" evidence="8"/>
<reference evidence="12 13" key="1">
    <citation type="submission" date="2024-11" db="EMBL/GenBank/DDBJ databases">
        <title>First Report of Moraxella oculi in Brazil in an Infectious Bovine Keratoconjunctivitis Outbreak.</title>
        <authorList>
            <person name="Carvalho C.V."/>
            <person name="Domingues R."/>
            <person name="Coutinho C."/>
            <person name="Honorio N.T.B.S."/>
            <person name="Faza D.R.L.R."/>
            <person name="Carvalho W.A."/>
            <person name="Machado A.B.F."/>
            <person name="Martins M.F."/>
            <person name="Gaspar E.B."/>
        </authorList>
    </citation>
    <scope>NUCLEOTIDE SEQUENCE [LARGE SCALE GENOMIC DNA]</scope>
    <source>
        <strain evidence="12 13">2117LE</strain>
    </source>
</reference>
<sequence length="449" mass="49346">MITIKKGLDLPITGEPTKQISEHTPTQVAVIGYDYIGMRPTMSVKEGDFVAKGQVLFEDKKRAGVKYTAPVSGQIVAINRGERRVFESIIIAADHRSDNEVTFDAYSPKDLAEIDRDVVKQQLVASGEWTAFRTRPFSRTPEIDSTPSAIFVTATDTNPLSADASDIINSHIDAFNDGLAIISTLSPKTYVCHGETAPTKATNLASGNSTEYHGFKGKHPAGNAGTHIHFLHPLARGTTVWTIGYQDVIAIGKLFTTGRIYAERIISLAGPSVANPRLIRTIRGADLYELTTGELKGNDNRIISGSVLSGRKADEKIAYLGRFHNQVSVLAEGRERPAMHFFSLGANRFSFLPIYISQFFRKKYNFTTSTNGSPRAMVPIGSFEKIMPQDYLPTQLLRSLIVGDIVEAVELGALELDEEDLALCTFISPGKYEFGDILRDNLTRIEQEG</sequence>
<dbReference type="RefSeq" id="WP_249097867.1">
    <property type="nucleotide sequence ID" value="NZ_JAMBAQ010000002.1"/>
</dbReference>
<comment type="subunit">
    <text evidence="8">Composed of six subunits; NqrA, NqrB, NqrC, NqrD, NqrE and NqrF.</text>
</comment>
<evidence type="ECO:0000259" key="9">
    <source>
        <dbReference type="Pfam" id="PF05896"/>
    </source>
</evidence>
<dbReference type="InterPro" id="IPR056147">
    <property type="entry name" value="NQRA_N"/>
</dbReference>
<evidence type="ECO:0000256" key="7">
    <source>
        <dbReference type="ARBA" id="ARBA00023201"/>
    </source>
</evidence>
<dbReference type="HAMAP" id="MF_00425">
    <property type="entry name" value="NqrA"/>
    <property type="match status" value="1"/>
</dbReference>
<keyword evidence="7 8" id="KW-0739">Sodium transport</keyword>
<dbReference type="Pfam" id="PF24836">
    <property type="entry name" value="NQRA_2nd"/>
    <property type="match status" value="1"/>
</dbReference>
<keyword evidence="6 8" id="KW-0830">Ubiquinone</keyword>
<evidence type="ECO:0000256" key="1">
    <source>
        <dbReference type="ARBA" id="ARBA00022448"/>
    </source>
</evidence>
<evidence type="ECO:0000259" key="11">
    <source>
        <dbReference type="Pfam" id="PF24836"/>
    </source>
</evidence>
<dbReference type="PANTHER" id="PTHR37839:SF1">
    <property type="entry name" value="NA(+)-TRANSLOCATING NADH-QUINONE REDUCTASE SUBUNIT A"/>
    <property type="match status" value="1"/>
</dbReference>
<name>A0ABW8U432_9GAMM</name>
<dbReference type="EMBL" id="JBJJXE010000002">
    <property type="protein sequence ID" value="MFL1731908.1"/>
    <property type="molecule type" value="Genomic_DNA"/>
</dbReference>
<keyword evidence="1 8" id="KW-0813">Transport</keyword>
<evidence type="ECO:0000313" key="13">
    <source>
        <dbReference type="Proteomes" id="UP001624684"/>
    </source>
</evidence>
<dbReference type="NCBIfam" id="TIGR01936">
    <property type="entry name" value="nqrA"/>
    <property type="match status" value="1"/>
</dbReference>
<dbReference type="PANTHER" id="PTHR37839">
    <property type="entry name" value="NA(+)-TRANSLOCATING NADH-QUINONE REDUCTASE SUBUNIT A"/>
    <property type="match status" value="1"/>
</dbReference>
<dbReference type="NCBIfam" id="NF003759">
    <property type="entry name" value="PRK05352.1-2"/>
    <property type="match status" value="1"/>
</dbReference>
<evidence type="ECO:0000259" key="10">
    <source>
        <dbReference type="Pfam" id="PF11973"/>
    </source>
</evidence>
<evidence type="ECO:0000313" key="12">
    <source>
        <dbReference type="EMBL" id="MFL1731908.1"/>
    </source>
</evidence>
<accession>A0ABW8U432</accession>
<evidence type="ECO:0000256" key="3">
    <source>
        <dbReference type="ARBA" id="ARBA00023027"/>
    </source>
</evidence>
<feature type="domain" description="NqrA N-terminal barrel-sandwich hybrid" evidence="9">
    <location>
        <begin position="2"/>
        <end position="94"/>
    </location>
</feature>